<feature type="domain" description="Glutamine amidotransferase" evidence="1">
    <location>
        <begin position="28"/>
        <end position="188"/>
    </location>
</feature>
<dbReference type="GO" id="GO:0005829">
    <property type="term" value="C:cytosol"/>
    <property type="evidence" value="ECO:0007669"/>
    <property type="project" value="TreeGrafter"/>
</dbReference>
<dbReference type="AlphaFoldDB" id="A0A6L6WAZ8"/>
<dbReference type="PRINTS" id="PR00099">
    <property type="entry name" value="CPSGATASE"/>
</dbReference>
<accession>A0A6L6WAZ8</accession>
<comment type="caution">
    <text evidence="2">The sequence shown here is derived from an EMBL/GenBank/DDBJ whole genome shotgun (WGS) entry which is preliminary data.</text>
</comment>
<evidence type="ECO:0000313" key="2">
    <source>
        <dbReference type="EMBL" id="MVO15016.1"/>
    </source>
</evidence>
<evidence type="ECO:0000259" key="1">
    <source>
        <dbReference type="Pfam" id="PF00117"/>
    </source>
</evidence>
<dbReference type="InterPro" id="IPR017926">
    <property type="entry name" value="GATASE"/>
</dbReference>
<organism evidence="2 3">
    <name type="scientific">Parasedimentitalea huanghaiensis</name>
    <dbReference type="NCBI Taxonomy" id="2682100"/>
    <lineage>
        <taxon>Bacteria</taxon>
        <taxon>Pseudomonadati</taxon>
        <taxon>Pseudomonadota</taxon>
        <taxon>Alphaproteobacteria</taxon>
        <taxon>Rhodobacterales</taxon>
        <taxon>Paracoccaceae</taxon>
        <taxon>Parasedimentitalea</taxon>
    </lineage>
</organism>
<keyword evidence="2" id="KW-0315">Glutamine amidotransferase</keyword>
<reference evidence="2 3" key="1">
    <citation type="submission" date="2019-12" db="EMBL/GenBank/DDBJ databases">
        <authorList>
            <person name="Zhang Y.-J."/>
        </authorList>
    </citation>
    <scope>NUCLEOTIDE SEQUENCE [LARGE SCALE GENOMIC DNA]</scope>
    <source>
        <strain evidence="2 3">CY05</strain>
    </source>
</reference>
<protein>
    <submittedName>
        <fullName evidence="2">Type 1 glutamine amidotransferase</fullName>
    </submittedName>
</protein>
<keyword evidence="3" id="KW-1185">Reference proteome</keyword>
<evidence type="ECO:0000313" key="3">
    <source>
        <dbReference type="Proteomes" id="UP000478892"/>
    </source>
</evidence>
<dbReference type="Pfam" id="PF00117">
    <property type="entry name" value="GATase"/>
    <property type="match status" value="1"/>
</dbReference>
<keyword evidence="2" id="KW-0808">Transferase</keyword>
<gene>
    <name evidence="2" type="ORF">GO984_04260</name>
</gene>
<dbReference type="PANTHER" id="PTHR42695:SF5">
    <property type="entry name" value="GLUTAMINE AMIDOTRANSFERASE YLR126C-RELATED"/>
    <property type="match status" value="1"/>
</dbReference>
<dbReference type="InterPro" id="IPR044992">
    <property type="entry name" value="ChyE-like"/>
</dbReference>
<dbReference type="GO" id="GO:0016740">
    <property type="term" value="F:transferase activity"/>
    <property type="evidence" value="ECO:0007669"/>
    <property type="project" value="UniProtKB-KW"/>
</dbReference>
<sequence>MHLAILMTNTDSGDFADSHPKDGEKFTNLVHMVRPGWEVSVFPVKDGEFPDDIAGFDGAMITGSPASVRGDHDWIPPLLQLIRDMNDKRHPLFGACFGHQAIALALGGSMAQNPKGWVHGLTHNTIVARPEWGQDLPDQVGLYGSHIECVTDLPKGAVQIAESDTMITGFAMGNHIYTTQHHPEMSHGFISALTEELRSTLGPEVFERAIESLQAQSDQQVFAESIARFFEQGRRWSTVRASTHPTPGSQRHQSV</sequence>
<dbReference type="Gene3D" id="3.40.50.880">
    <property type="match status" value="1"/>
</dbReference>
<dbReference type="InterPro" id="IPR029062">
    <property type="entry name" value="Class_I_gatase-like"/>
</dbReference>
<dbReference type="PANTHER" id="PTHR42695">
    <property type="entry name" value="GLUTAMINE AMIDOTRANSFERASE YLR126C-RELATED"/>
    <property type="match status" value="1"/>
</dbReference>
<dbReference type="EMBL" id="WQLV01000002">
    <property type="protein sequence ID" value="MVO15016.1"/>
    <property type="molecule type" value="Genomic_DNA"/>
</dbReference>
<dbReference type="CDD" id="cd01741">
    <property type="entry name" value="GATase1_1"/>
    <property type="match status" value="1"/>
</dbReference>
<proteinExistence type="predicted"/>
<dbReference type="Proteomes" id="UP000478892">
    <property type="component" value="Unassembled WGS sequence"/>
</dbReference>
<name>A0A6L6WAZ8_9RHOB</name>
<dbReference type="SUPFAM" id="SSF52317">
    <property type="entry name" value="Class I glutamine amidotransferase-like"/>
    <property type="match status" value="1"/>
</dbReference>
<dbReference type="PROSITE" id="PS51273">
    <property type="entry name" value="GATASE_TYPE_1"/>
    <property type="match status" value="1"/>
</dbReference>